<organism evidence="3 4">
    <name type="scientific">Zalerion maritima</name>
    <dbReference type="NCBI Taxonomy" id="339359"/>
    <lineage>
        <taxon>Eukaryota</taxon>
        <taxon>Fungi</taxon>
        <taxon>Dikarya</taxon>
        <taxon>Ascomycota</taxon>
        <taxon>Pezizomycotina</taxon>
        <taxon>Sordariomycetes</taxon>
        <taxon>Lulworthiomycetidae</taxon>
        <taxon>Lulworthiales</taxon>
        <taxon>Lulworthiaceae</taxon>
        <taxon>Zalerion</taxon>
    </lineage>
</organism>
<accession>A0AAD5RPV6</accession>
<reference evidence="3" key="1">
    <citation type="submission" date="2022-07" db="EMBL/GenBank/DDBJ databases">
        <title>Draft genome sequence of Zalerion maritima ATCC 34329, a (micro)plastics degrading marine fungus.</title>
        <authorList>
            <person name="Paco A."/>
            <person name="Goncalves M.F.M."/>
            <person name="Rocha-Santos T.A.P."/>
            <person name="Alves A."/>
        </authorList>
    </citation>
    <scope>NUCLEOTIDE SEQUENCE</scope>
    <source>
        <strain evidence="3">ATCC 34329</strain>
    </source>
</reference>
<evidence type="ECO:0000256" key="1">
    <source>
        <dbReference type="SAM" id="MobiDB-lite"/>
    </source>
</evidence>
<feature type="transmembrane region" description="Helical" evidence="2">
    <location>
        <begin position="232"/>
        <end position="254"/>
    </location>
</feature>
<feature type="region of interest" description="Disordered" evidence="1">
    <location>
        <begin position="1"/>
        <end position="140"/>
    </location>
</feature>
<sequence>MPPSASLAQEGVALAGLRLGRSSSSRRDNNNASSPSTDSMMPIPTTSPRPSSLPPRLRSTGSFVGLSGGYNPGSSPLAPGCRRPTKQIWKASSFKRQESPSSFSSSFFSSSSPPTPAASSRSGARNDRDGDGTGEGDIETWDEVMVRCGSPIRSNGDRPAISFATMSASKDSKDAAPVGVGETRRCLLGGETNGELVRQKCSKKNTGDSCSSPVPPKHARCGEKPGYISSDMFIVISFIATLISGLILVVILAFDNRWLACEGIHRNLDPLYLWEYFGVSCRGAEKIRGEGHSS</sequence>
<evidence type="ECO:0000313" key="4">
    <source>
        <dbReference type="Proteomes" id="UP001201980"/>
    </source>
</evidence>
<dbReference type="EMBL" id="JAKWBI020000174">
    <property type="protein sequence ID" value="KAJ2900339.1"/>
    <property type="molecule type" value="Genomic_DNA"/>
</dbReference>
<keyword evidence="4" id="KW-1185">Reference proteome</keyword>
<dbReference type="AlphaFoldDB" id="A0AAD5RPV6"/>
<keyword evidence="2" id="KW-0472">Membrane</keyword>
<dbReference type="Proteomes" id="UP001201980">
    <property type="component" value="Unassembled WGS sequence"/>
</dbReference>
<gene>
    <name evidence="3" type="ORF">MKZ38_002472</name>
</gene>
<keyword evidence="2" id="KW-0812">Transmembrane</keyword>
<protein>
    <submittedName>
        <fullName evidence="3">Uncharacterized protein</fullName>
    </submittedName>
</protein>
<name>A0AAD5RPV6_9PEZI</name>
<comment type="caution">
    <text evidence="3">The sequence shown here is derived from an EMBL/GenBank/DDBJ whole genome shotgun (WGS) entry which is preliminary data.</text>
</comment>
<keyword evidence="2" id="KW-1133">Transmembrane helix</keyword>
<feature type="compositionally biased region" description="Low complexity" evidence="1">
    <location>
        <begin position="99"/>
        <end position="122"/>
    </location>
</feature>
<evidence type="ECO:0000313" key="3">
    <source>
        <dbReference type="EMBL" id="KAJ2900339.1"/>
    </source>
</evidence>
<feature type="compositionally biased region" description="Low complexity" evidence="1">
    <location>
        <begin position="13"/>
        <end position="23"/>
    </location>
</feature>
<evidence type="ECO:0000256" key="2">
    <source>
        <dbReference type="SAM" id="Phobius"/>
    </source>
</evidence>
<proteinExistence type="predicted"/>